<dbReference type="Gene3D" id="3.40.190.150">
    <property type="entry name" value="Bordetella uptake gene, domain 1"/>
    <property type="match status" value="1"/>
</dbReference>
<protein>
    <submittedName>
        <fullName evidence="2">Tripartite tricarboxylate transporter substrate-binding protein</fullName>
    </submittedName>
</protein>
<dbReference type="InterPro" id="IPR006311">
    <property type="entry name" value="TAT_signal"/>
</dbReference>
<evidence type="ECO:0000313" key="3">
    <source>
        <dbReference type="Proteomes" id="UP001589789"/>
    </source>
</evidence>
<gene>
    <name evidence="2" type="ORF">ACFFIC_11980</name>
</gene>
<dbReference type="PANTHER" id="PTHR42928:SF5">
    <property type="entry name" value="BLR1237 PROTEIN"/>
    <property type="match status" value="1"/>
</dbReference>
<dbReference type="PROSITE" id="PS51318">
    <property type="entry name" value="TAT"/>
    <property type="match status" value="1"/>
</dbReference>
<evidence type="ECO:0000256" key="1">
    <source>
        <dbReference type="ARBA" id="ARBA00006987"/>
    </source>
</evidence>
<sequence length="322" mass="33773">MTTRRGIMGAALAAASAPGRAGAQAPSLPYLPPSERTRSLTLLVGAEGGSGADLWVRGFAPFLERHLRRVQVQVANRPGEGGLTALRQLAEAPTDGSVLAYAITPFLVARMVERRATGLLDKIRLMGAVTEEPVALVAAPGTDLDALRAQRERPLGLPPPVSAAAIAAMDLVQALPMEHLHFPSAAAARGAAASGNVAAALMTVSEALAAVREGKLAVLAVASAARHPQLPDVPTLREQGIPLDAALRRGIAVPAGIEARPAAHIARALRAAAEDPEFLAQAEWRAVLPRFRDETEWGAIVVQDLVELRTRWETAPWQVVGG</sequence>
<comment type="similarity">
    <text evidence="1">Belongs to the UPF0065 (bug) family.</text>
</comment>
<dbReference type="InterPro" id="IPR042100">
    <property type="entry name" value="Bug_dom1"/>
</dbReference>
<keyword evidence="3" id="KW-1185">Reference proteome</keyword>
<proteinExistence type="inferred from homology"/>
<dbReference type="Proteomes" id="UP001589789">
    <property type="component" value="Unassembled WGS sequence"/>
</dbReference>
<dbReference type="Gene3D" id="3.40.190.10">
    <property type="entry name" value="Periplasmic binding protein-like II"/>
    <property type="match status" value="1"/>
</dbReference>
<organism evidence="2 3">
    <name type="scientific">Muricoccus vinaceus</name>
    <dbReference type="NCBI Taxonomy" id="424704"/>
    <lineage>
        <taxon>Bacteria</taxon>
        <taxon>Pseudomonadati</taxon>
        <taxon>Pseudomonadota</taxon>
        <taxon>Alphaproteobacteria</taxon>
        <taxon>Acetobacterales</taxon>
        <taxon>Roseomonadaceae</taxon>
        <taxon>Muricoccus</taxon>
    </lineage>
</organism>
<accession>A0ABV6IRL4</accession>
<reference evidence="2 3" key="1">
    <citation type="submission" date="2024-09" db="EMBL/GenBank/DDBJ databases">
        <authorList>
            <person name="Sun Q."/>
            <person name="Mori K."/>
        </authorList>
    </citation>
    <scope>NUCLEOTIDE SEQUENCE [LARGE SCALE GENOMIC DNA]</scope>
    <source>
        <strain evidence="2 3">CCM 7468</strain>
    </source>
</reference>
<name>A0ABV6IRL4_9PROT</name>
<comment type="caution">
    <text evidence="2">The sequence shown here is derived from an EMBL/GenBank/DDBJ whole genome shotgun (WGS) entry which is preliminary data.</text>
</comment>
<evidence type="ECO:0000313" key="2">
    <source>
        <dbReference type="EMBL" id="MFC0386259.1"/>
    </source>
</evidence>
<dbReference type="SUPFAM" id="SSF53850">
    <property type="entry name" value="Periplasmic binding protein-like II"/>
    <property type="match status" value="1"/>
</dbReference>
<dbReference type="InterPro" id="IPR005064">
    <property type="entry name" value="BUG"/>
</dbReference>
<dbReference type="PANTHER" id="PTHR42928">
    <property type="entry name" value="TRICARBOXYLATE-BINDING PROTEIN"/>
    <property type="match status" value="1"/>
</dbReference>
<dbReference type="EMBL" id="JBHLVZ010000025">
    <property type="protein sequence ID" value="MFC0386259.1"/>
    <property type="molecule type" value="Genomic_DNA"/>
</dbReference>
<dbReference type="RefSeq" id="WP_377050551.1">
    <property type="nucleotide sequence ID" value="NZ_JBHLVZ010000025.1"/>
</dbReference>
<dbReference type="Pfam" id="PF03401">
    <property type="entry name" value="TctC"/>
    <property type="match status" value="1"/>
</dbReference>